<keyword evidence="6" id="KW-1185">Reference proteome</keyword>
<accession>A0AAD9WT76</accession>
<dbReference type="GO" id="GO:0006508">
    <property type="term" value="P:proteolysis"/>
    <property type="evidence" value="ECO:0007669"/>
    <property type="project" value="UniProtKB-KW"/>
</dbReference>
<sequence length="423" mass="49387">MTLVGKDDRTSILYWALELVDDLDAFNKFLWGTFIYSKTFNSLSTCLHGRDDKFKNKFTDDKLEENVDAPVKWKAERYNVYGFVTTFQIWAIKAIPKWVTLGYATRVNNVTPRILNWQCMGIPTYADIQKTIFKFKNITIYITLGPTDEEVRQPFWTSVDKLKYVLPDVDGCVGEDDVEGNFKDDAEDDVQDDVDDAIKDDIDGDHPTRTLKKVKLGGKKNRPITLEKVNKRLDVMQAQQNAMQAQQKAIQNQMTSMQNTVMDEMRMGFLRLTELICLNKVAEKILATMTTTKTIKIRFLKVLSLLNFSFCVRSEDVKQFTRPPKMTIRLPRDRKRSAFNVSPYIDPTVKRPWKPKVEDENVHSMQAWISDNKNTWSDCGVFTLKFLEYLWARKEFDFDENDRQPFRVKMAIEIFQNSKKYLV</sequence>
<evidence type="ECO:0000256" key="1">
    <source>
        <dbReference type="ARBA" id="ARBA00005234"/>
    </source>
</evidence>
<proteinExistence type="inferred from homology"/>
<protein>
    <recommendedName>
        <fullName evidence="4">Ubiquitin-like protease family profile domain-containing protein</fullName>
    </recommendedName>
</protein>
<dbReference type="Gene3D" id="3.40.395.10">
    <property type="entry name" value="Adenoviral Proteinase, Chain A"/>
    <property type="match status" value="1"/>
</dbReference>
<organism evidence="5 6">
    <name type="scientific">Dipteronia dyeriana</name>
    <dbReference type="NCBI Taxonomy" id="168575"/>
    <lineage>
        <taxon>Eukaryota</taxon>
        <taxon>Viridiplantae</taxon>
        <taxon>Streptophyta</taxon>
        <taxon>Embryophyta</taxon>
        <taxon>Tracheophyta</taxon>
        <taxon>Spermatophyta</taxon>
        <taxon>Magnoliopsida</taxon>
        <taxon>eudicotyledons</taxon>
        <taxon>Gunneridae</taxon>
        <taxon>Pentapetalae</taxon>
        <taxon>rosids</taxon>
        <taxon>malvids</taxon>
        <taxon>Sapindales</taxon>
        <taxon>Sapindaceae</taxon>
        <taxon>Hippocastanoideae</taxon>
        <taxon>Acereae</taxon>
        <taxon>Dipteronia</taxon>
    </lineage>
</organism>
<dbReference type="PANTHER" id="PTHR48449">
    <property type="entry name" value="DUF1985 DOMAIN-CONTAINING PROTEIN"/>
    <property type="match status" value="1"/>
</dbReference>
<name>A0AAD9WT76_9ROSI</name>
<dbReference type="PANTHER" id="PTHR48449:SF1">
    <property type="entry name" value="DUF1985 DOMAIN-CONTAINING PROTEIN"/>
    <property type="match status" value="1"/>
</dbReference>
<comment type="similarity">
    <text evidence="1">Belongs to the peptidase C48 family.</text>
</comment>
<keyword evidence="2" id="KW-0645">Protease</keyword>
<gene>
    <name evidence="5" type="ORF">Ddye_023406</name>
</gene>
<dbReference type="InterPro" id="IPR003653">
    <property type="entry name" value="Peptidase_C48_C"/>
</dbReference>
<evidence type="ECO:0000256" key="3">
    <source>
        <dbReference type="ARBA" id="ARBA00022801"/>
    </source>
</evidence>
<reference evidence="5" key="1">
    <citation type="journal article" date="2023" name="Plant J.">
        <title>Genome sequences and population genomics provide insights into the demographic history, inbreeding, and mutation load of two 'living fossil' tree species of Dipteronia.</title>
        <authorList>
            <person name="Feng Y."/>
            <person name="Comes H.P."/>
            <person name="Chen J."/>
            <person name="Zhu S."/>
            <person name="Lu R."/>
            <person name="Zhang X."/>
            <person name="Li P."/>
            <person name="Qiu J."/>
            <person name="Olsen K.M."/>
            <person name="Qiu Y."/>
        </authorList>
    </citation>
    <scope>NUCLEOTIDE SEQUENCE</scope>
    <source>
        <strain evidence="5">KIB01</strain>
    </source>
</reference>
<evidence type="ECO:0000256" key="2">
    <source>
        <dbReference type="ARBA" id="ARBA00022670"/>
    </source>
</evidence>
<dbReference type="AlphaFoldDB" id="A0AAD9WT76"/>
<keyword evidence="3" id="KW-0378">Hydrolase</keyword>
<dbReference type="Proteomes" id="UP001280121">
    <property type="component" value="Unassembled WGS sequence"/>
</dbReference>
<dbReference type="EMBL" id="JANJYI010000007">
    <property type="protein sequence ID" value="KAK2641643.1"/>
    <property type="molecule type" value="Genomic_DNA"/>
</dbReference>
<evidence type="ECO:0000313" key="6">
    <source>
        <dbReference type="Proteomes" id="UP001280121"/>
    </source>
</evidence>
<evidence type="ECO:0000259" key="4">
    <source>
        <dbReference type="Pfam" id="PF02902"/>
    </source>
</evidence>
<dbReference type="GO" id="GO:0008234">
    <property type="term" value="F:cysteine-type peptidase activity"/>
    <property type="evidence" value="ECO:0007669"/>
    <property type="project" value="InterPro"/>
</dbReference>
<feature type="domain" description="Ubiquitin-like protease family profile" evidence="4">
    <location>
        <begin position="374"/>
        <end position="417"/>
    </location>
</feature>
<dbReference type="Pfam" id="PF02902">
    <property type="entry name" value="Peptidase_C48"/>
    <property type="match status" value="1"/>
</dbReference>
<dbReference type="InterPro" id="IPR038765">
    <property type="entry name" value="Papain-like_cys_pep_sf"/>
</dbReference>
<comment type="caution">
    <text evidence="5">The sequence shown here is derived from an EMBL/GenBank/DDBJ whole genome shotgun (WGS) entry which is preliminary data.</text>
</comment>
<dbReference type="SUPFAM" id="SSF54001">
    <property type="entry name" value="Cysteine proteinases"/>
    <property type="match status" value="1"/>
</dbReference>
<evidence type="ECO:0000313" key="5">
    <source>
        <dbReference type="EMBL" id="KAK2641643.1"/>
    </source>
</evidence>